<protein>
    <submittedName>
        <fullName evidence="1">Uncharacterized protein</fullName>
    </submittedName>
</protein>
<reference evidence="1" key="1">
    <citation type="submission" date="2021-06" db="EMBL/GenBank/DDBJ databases">
        <authorList>
            <person name="Hodson N. C."/>
            <person name="Mongue J. A."/>
            <person name="Jaron S. K."/>
        </authorList>
    </citation>
    <scope>NUCLEOTIDE SEQUENCE</scope>
</reference>
<dbReference type="Pfam" id="PF02995">
    <property type="entry name" value="DUF229"/>
    <property type="match status" value="1"/>
</dbReference>
<dbReference type="PANTHER" id="PTHR10974:SF9">
    <property type="entry name" value="DUF229 DOMAIN CONTAINING PROTEIN-RELATED"/>
    <property type="match status" value="1"/>
</dbReference>
<proteinExistence type="predicted"/>
<dbReference type="PANTHER" id="PTHR10974">
    <property type="entry name" value="FI08016P-RELATED"/>
    <property type="match status" value="1"/>
</dbReference>
<dbReference type="InterPro" id="IPR004245">
    <property type="entry name" value="DUF229"/>
</dbReference>
<evidence type="ECO:0000313" key="1">
    <source>
        <dbReference type="EMBL" id="CAG7818671.1"/>
    </source>
</evidence>
<gene>
    <name evidence="1" type="ORF">AFUS01_LOCUS29158</name>
</gene>
<comment type="caution">
    <text evidence="1">The sequence shown here is derived from an EMBL/GenBank/DDBJ whole genome shotgun (WGS) entry which is preliminary data.</text>
</comment>
<dbReference type="GO" id="GO:0005615">
    <property type="term" value="C:extracellular space"/>
    <property type="evidence" value="ECO:0007669"/>
    <property type="project" value="TreeGrafter"/>
</dbReference>
<accession>A0A8J2KIH3</accession>
<dbReference type="EMBL" id="CAJVCH010427350">
    <property type="protein sequence ID" value="CAG7818671.1"/>
    <property type="molecule type" value="Genomic_DNA"/>
</dbReference>
<dbReference type="AlphaFoldDB" id="A0A8J2KIH3"/>
<organism evidence="1 2">
    <name type="scientific">Allacma fusca</name>
    <dbReference type="NCBI Taxonomy" id="39272"/>
    <lineage>
        <taxon>Eukaryota</taxon>
        <taxon>Metazoa</taxon>
        <taxon>Ecdysozoa</taxon>
        <taxon>Arthropoda</taxon>
        <taxon>Hexapoda</taxon>
        <taxon>Collembola</taxon>
        <taxon>Symphypleona</taxon>
        <taxon>Sminthuridae</taxon>
        <taxon>Allacma</taxon>
    </lineage>
</organism>
<dbReference type="OrthoDB" id="413313at2759"/>
<dbReference type="CDD" id="cd16021">
    <property type="entry name" value="ALP_like"/>
    <property type="match status" value="1"/>
</dbReference>
<evidence type="ECO:0000313" key="2">
    <source>
        <dbReference type="Proteomes" id="UP000708208"/>
    </source>
</evidence>
<name>A0A8J2KIH3_9HEXA</name>
<dbReference type="Proteomes" id="UP000708208">
    <property type="component" value="Unassembled WGS sequence"/>
</dbReference>
<dbReference type="FunFam" id="3.40.720.10:FF:000017">
    <property type="entry name" value="Predicted protein"/>
    <property type="match status" value="1"/>
</dbReference>
<keyword evidence="2" id="KW-1185">Reference proteome</keyword>
<sequence>MDHFADKISVLKKLLFFGFPAASLLLFYSLPLEYFSHYKTLGFFVMDNVFSATQERQNRPGFLVDTIGCEIVEMDPFHPSVIPFLKNKSLGICRPSLIAIRNEGLAYNENHSSYHRSNCCYSEIHRVSQDPKNYTKNQADRTIRISPTCTPISKTSASTTIPSSDFVQISCEENNLGKITQTMDFLAIPGSPEGHSKETNSKVAYWKDRLQKSGAERGVWAQKPPNVLILGLDSVSRLNMIRSLPKLKNFLEANDFVEMKGYTKVGENTFPNMMAAMGGMKLHDYPCVLPATMVDNCPFIWKNYSENKYVTAFLEDAPKIAMFNNGKTGFVKQPVDYYLRTLALAHYQAKLRYSCKNGMSETEFMLNYLRNLVRRIVNSDAPYFLLSWFTALTHYDSNNLKPAEMMLYKALSDLVMDGSFHGNNTIILFISDHGFRVGNFRKTFLGYYEELLGKKGTYARRYPGLQMGFVSESKGTITERSGQFRKLPTTSKDNALRRRSKVQGMDETAKMIEKEKAETQGVKVSVCMDYFRAAGWEMTILKLSFDLFFQGLSFALTLHPGGICAWWTKLSFHSLEHL</sequence>